<sequence>MFVLAMALVAAGWEIYKNFGPQNGGEVFGWKILPRAKDRVMPHISAILGRFTDPLNRASSETVLSVVLKGVWFSFRLVLAGFGMGLIAGLLLAVVMTRFRFAERAVLPYLVISQTVPLIALAPLVASWGGKVHLFGTEWPRWMSSAVLGAFLTFFPIAVGALRGLQSPTAASLELMDSLAAPWRRTLITLRFPAAVPYLVPALKLGAAGAVIGVVVSEISTGLRGGIGRLVIEFSQKTTGDPAIVYTAVLGAAFLGLVMAGLVAIVDAVFMRNRPKEVEA</sequence>
<gene>
    <name evidence="10" type="ORF">UFOPK2656_03336</name>
    <name evidence="11" type="ORF">UFOPK3099_03008</name>
    <name evidence="12" type="ORF">UFOPK3267_00192</name>
    <name evidence="13" type="ORF">UFOPK3651_03162</name>
    <name evidence="14" type="ORF">UFOPK3931_00459</name>
    <name evidence="9" type="ORF">UFOPK4189_01594</name>
</gene>
<evidence type="ECO:0000256" key="1">
    <source>
        <dbReference type="ARBA" id="ARBA00004651"/>
    </source>
</evidence>
<dbReference type="SUPFAM" id="SSF161098">
    <property type="entry name" value="MetI-like"/>
    <property type="match status" value="1"/>
</dbReference>
<feature type="transmembrane region" description="Helical" evidence="7">
    <location>
        <begin position="142"/>
        <end position="162"/>
    </location>
</feature>
<dbReference type="AlphaFoldDB" id="A0A6J7KNC5"/>
<dbReference type="EMBL" id="CAFBMT010000031">
    <property type="protein sequence ID" value="CAB4955742.1"/>
    <property type="molecule type" value="Genomic_DNA"/>
</dbReference>
<dbReference type="EMBL" id="CAEZYF010000036">
    <property type="protein sequence ID" value="CAB4747633.1"/>
    <property type="molecule type" value="Genomic_DNA"/>
</dbReference>
<evidence type="ECO:0000313" key="12">
    <source>
        <dbReference type="EMBL" id="CAB4846335.1"/>
    </source>
</evidence>
<dbReference type="GO" id="GO:0055085">
    <property type="term" value="P:transmembrane transport"/>
    <property type="evidence" value="ECO:0007669"/>
    <property type="project" value="InterPro"/>
</dbReference>
<evidence type="ECO:0000256" key="4">
    <source>
        <dbReference type="ARBA" id="ARBA00022692"/>
    </source>
</evidence>
<dbReference type="Pfam" id="PF00528">
    <property type="entry name" value="BPD_transp_1"/>
    <property type="match status" value="1"/>
</dbReference>
<dbReference type="GO" id="GO:0005886">
    <property type="term" value="C:plasma membrane"/>
    <property type="evidence" value="ECO:0007669"/>
    <property type="project" value="UniProtKB-SubCell"/>
</dbReference>
<dbReference type="InterPro" id="IPR035906">
    <property type="entry name" value="MetI-like_sf"/>
</dbReference>
<evidence type="ECO:0000313" key="14">
    <source>
        <dbReference type="EMBL" id="CAB4975449.1"/>
    </source>
</evidence>
<comment type="subcellular location">
    <subcellularLocation>
        <location evidence="1">Cell membrane</location>
        <topology evidence="1">Multi-pass membrane protein</topology>
    </subcellularLocation>
</comment>
<reference evidence="13" key="1">
    <citation type="submission" date="2020-05" db="EMBL/GenBank/DDBJ databases">
        <authorList>
            <person name="Chiriac C."/>
            <person name="Salcher M."/>
            <person name="Ghai R."/>
            <person name="Kavagutti S V."/>
        </authorList>
    </citation>
    <scope>NUCLEOTIDE SEQUENCE</scope>
</reference>
<dbReference type="EMBL" id="CAFAAV010000368">
    <property type="protein sequence ID" value="CAB4836101.1"/>
    <property type="molecule type" value="Genomic_DNA"/>
</dbReference>
<keyword evidence="3" id="KW-1003">Cell membrane</keyword>
<keyword evidence="4 7" id="KW-0812">Transmembrane</keyword>
<dbReference type="PANTHER" id="PTHR30151">
    <property type="entry name" value="ALKANE SULFONATE ABC TRANSPORTER-RELATED, MEMBRANE SUBUNIT"/>
    <property type="match status" value="1"/>
</dbReference>
<dbReference type="InterPro" id="IPR000515">
    <property type="entry name" value="MetI-like"/>
</dbReference>
<keyword evidence="2" id="KW-0813">Transport</keyword>
<evidence type="ECO:0000256" key="3">
    <source>
        <dbReference type="ARBA" id="ARBA00022475"/>
    </source>
</evidence>
<keyword evidence="6 7" id="KW-0472">Membrane</keyword>
<dbReference type="EMBL" id="CAFBIY010000006">
    <property type="protein sequence ID" value="CAB4846335.1"/>
    <property type="molecule type" value="Genomic_DNA"/>
</dbReference>
<feature type="transmembrane region" description="Helical" evidence="7">
    <location>
        <begin position="107"/>
        <end position="130"/>
    </location>
</feature>
<dbReference type="EMBL" id="CAESGF010000008">
    <property type="protein sequence ID" value="CAB4363824.1"/>
    <property type="molecule type" value="Genomic_DNA"/>
</dbReference>
<dbReference type="Gene3D" id="1.10.3720.10">
    <property type="entry name" value="MetI-like"/>
    <property type="match status" value="1"/>
</dbReference>
<evidence type="ECO:0000313" key="13">
    <source>
        <dbReference type="EMBL" id="CAB4955742.1"/>
    </source>
</evidence>
<accession>A0A6J7KNC5</accession>
<evidence type="ECO:0000256" key="7">
    <source>
        <dbReference type="SAM" id="Phobius"/>
    </source>
</evidence>
<name>A0A6J7KNC5_9ZZZZ</name>
<feature type="transmembrane region" description="Helical" evidence="7">
    <location>
        <begin position="243"/>
        <end position="266"/>
    </location>
</feature>
<evidence type="ECO:0000256" key="6">
    <source>
        <dbReference type="ARBA" id="ARBA00023136"/>
    </source>
</evidence>
<evidence type="ECO:0000256" key="5">
    <source>
        <dbReference type="ARBA" id="ARBA00022989"/>
    </source>
</evidence>
<dbReference type="EMBL" id="CAFBOL010000007">
    <property type="protein sequence ID" value="CAB4975449.1"/>
    <property type="molecule type" value="Genomic_DNA"/>
</dbReference>
<organism evidence="13">
    <name type="scientific">freshwater metagenome</name>
    <dbReference type="NCBI Taxonomy" id="449393"/>
    <lineage>
        <taxon>unclassified sequences</taxon>
        <taxon>metagenomes</taxon>
        <taxon>ecological metagenomes</taxon>
    </lineage>
</organism>
<feature type="transmembrane region" description="Helical" evidence="7">
    <location>
        <begin position="73"/>
        <end position="95"/>
    </location>
</feature>
<proteinExistence type="predicted"/>
<evidence type="ECO:0000313" key="9">
    <source>
        <dbReference type="EMBL" id="CAB4363824.1"/>
    </source>
</evidence>
<evidence type="ECO:0000259" key="8">
    <source>
        <dbReference type="Pfam" id="PF00528"/>
    </source>
</evidence>
<evidence type="ECO:0000313" key="10">
    <source>
        <dbReference type="EMBL" id="CAB4747633.1"/>
    </source>
</evidence>
<dbReference type="PANTHER" id="PTHR30151:SF41">
    <property type="entry name" value="ABC TRANSPORTER PERMEASE PROTEIN"/>
    <property type="match status" value="1"/>
</dbReference>
<feature type="transmembrane region" description="Helical" evidence="7">
    <location>
        <begin position="194"/>
        <end position="216"/>
    </location>
</feature>
<protein>
    <submittedName>
        <fullName evidence="13">Unannotated protein</fullName>
    </submittedName>
</protein>
<evidence type="ECO:0000313" key="11">
    <source>
        <dbReference type="EMBL" id="CAB4836101.1"/>
    </source>
</evidence>
<keyword evidence="5 7" id="KW-1133">Transmembrane helix</keyword>
<evidence type="ECO:0000256" key="2">
    <source>
        <dbReference type="ARBA" id="ARBA00022448"/>
    </source>
</evidence>
<feature type="domain" description="ABC transmembrane type-1" evidence="8">
    <location>
        <begin position="85"/>
        <end position="267"/>
    </location>
</feature>